<protein>
    <submittedName>
        <fullName evidence="1">Uncharacterized protein</fullName>
    </submittedName>
</protein>
<evidence type="ECO:0000313" key="1">
    <source>
        <dbReference type="EMBL" id="PKB92236.1"/>
    </source>
</evidence>
<reference evidence="1 2" key="2">
    <citation type="submission" date="2017-09" db="EMBL/GenBank/DDBJ databases">
        <title>Extensive intraspecific genome diversity in a model arbuscular mycorrhizal fungus.</title>
        <authorList>
            <person name="Chen E.C."/>
            <person name="Morin E."/>
            <person name="Beaudet D."/>
            <person name="Noel J."/>
            <person name="Ndikumana S."/>
            <person name="Charron P."/>
            <person name="St-Onge C."/>
            <person name="Giorgi J."/>
            <person name="Grigoriev I.V."/>
            <person name="Roux C."/>
            <person name="Martin F.M."/>
            <person name="Corradi N."/>
        </authorList>
    </citation>
    <scope>NUCLEOTIDE SEQUENCE [LARGE SCALE GENOMIC DNA]</scope>
    <source>
        <strain evidence="1 2">A5</strain>
    </source>
</reference>
<reference evidence="1 2" key="1">
    <citation type="submission" date="2016-04" db="EMBL/GenBank/DDBJ databases">
        <title>Genome analyses suggest a sexual origin of heterokaryosis in a supposedly ancient asexual fungus.</title>
        <authorList>
            <person name="Ropars J."/>
            <person name="Sedzielewska K."/>
            <person name="Noel J."/>
            <person name="Charron P."/>
            <person name="Farinelli L."/>
            <person name="Marton T."/>
            <person name="Kruger M."/>
            <person name="Pelin A."/>
            <person name="Brachmann A."/>
            <person name="Corradi N."/>
        </authorList>
    </citation>
    <scope>NUCLEOTIDE SEQUENCE [LARGE SCALE GENOMIC DNA]</scope>
    <source>
        <strain evidence="1 2">A5</strain>
    </source>
</reference>
<sequence>MRIHKAISRVLKFPKSTVTDTIIQYKNFNTGLMAKRRHALKTMDGQLNINYY</sequence>
<evidence type="ECO:0000313" key="2">
    <source>
        <dbReference type="Proteomes" id="UP000232722"/>
    </source>
</evidence>
<dbReference type="Proteomes" id="UP000232722">
    <property type="component" value="Unassembled WGS sequence"/>
</dbReference>
<accession>A0A2N0NCC8</accession>
<dbReference type="AlphaFoldDB" id="A0A2N0NCC8"/>
<gene>
    <name evidence="1" type="ORF">RhiirA5_445463</name>
</gene>
<name>A0A2N0NCC8_9GLOM</name>
<organism evidence="1 2">
    <name type="scientific">Rhizophagus irregularis</name>
    <dbReference type="NCBI Taxonomy" id="588596"/>
    <lineage>
        <taxon>Eukaryota</taxon>
        <taxon>Fungi</taxon>
        <taxon>Fungi incertae sedis</taxon>
        <taxon>Mucoromycota</taxon>
        <taxon>Glomeromycotina</taxon>
        <taxon>Glomeromycetes</taxon>
        <taxon>Glomerales</taxon>
        <taxon>Glomeraceae</taxon>
        <taxon>Rhizophagus</taxon>
    </lineage>
</organism>
<dbReference type="EMBL" id="LLXJ01011796">
    <property type="protein sequence ID" value="PKB92236.1"/>
    <property type="molecule type" value="Genomic_DNA"/>
</dbReference>
<proteinExistence type="predicted"/>
<comment type="caution">
    <text evidence="1">The sequence shown here is derived from an EMBL/GenBank/DDBJ whole genome shotgun (WGS) entry which is preliminary data.</text>
</comment>